<sequence length="178" mass="19162">MAFEREYSELAAVADAAGPEAPTWTLTTAADRSLLFRIDLEAPFEATVSVGDQWRLWTLRLVLGDGDERFVRVGFGGDYAGVLRNIGLALLEVGEELRDAGSDGDYEFTAAALNWALSVDEKPVVAAAAETLGRLLIAGGDDDEGVQLLEEYAVPALLAIGQDRRAAELRRLTTPPAR</sequence>
<name>A0A387BMJ6_9MICO</name>
<reference evidence="1 2" key="1">
    <citation type="submission" date="2018-09" db="EMBL/GenBank/DDBJ databases">
        <title>Genome sequencing of strain 2DFW10M-5.</title>
        <authorList>
            <person name="Heo J."/>
            <person name="Kim S.-J."/>
            <person name="Kwon S.-W."/>
        </authorList>
    </citation>
    <scope>NUCLEOTIDE SEQUENCE [LARGE SCALE GENOMIC DNA]</scope>
    <source>
        <strain evidence="1 2">2DFW10M-5</strain>
    </source>
</reference>
<dbReference type="AlphaFoldDB" id="A0A387BMJ6"/>
<accession>A0A387BMJ6</accession>
<gene>
    <name evidence="1" type="ORF">D7I44_00970</name>
</gene>
<dbReference type="RefSeq" id="WP_120787774.1">
    <property type="nucleotide sequence ID" value="NZ_CP032624.1"/>
</dbReference>
<dbReference type="KEGG" id="gry:D7I44_00970"/>
<evidence type="ECO:0000313" key="2">
    <source>
        <dbReference type="Proteomes" id="UP000275069"/>
    </source>
</evidence>
<evidence type="ECO:0000313" key="1">
    <source>
        <dbReference type="EMBL" id="AYG02240.1"/>
    </source>
</evidence>
<proteinExistence type="predicted"/>
<organism evidence="1 2">
    <name type="scientific">Gryllotalpicola protaetiae</name>
    <dbReference type="NCBI Taxonomy" id="2419771"/>
    <lineage>
        <taxon>Bacteria</taxon>
        <taxon>Bacillati</taxon>
        <taxon>Actinomycetota</taxon>
        <taxon>Actinomycetes</taxon>
        <taxon>Micrococcales</taxon>
        <taxon>Microbacteriaceae</taxon>
        <taxon>Gryllotalpicola</taxon>
    </lineage>
</organism>
<dbReference type="Proteomes" id="UP000275069">
    <property type="component" value="Chromosome"/>
</dbReference>
<dbReference type="EMBL" id="CP032624">
    <property type="protein sequence ID" value="AYG02240.1"/>
    <property type="molecule type" value="Genomic_DNA"/>
</dbReference>
<protein>
    <submittedName>
        <fullName evidence="1">Uncharacterized protein</fullName>
    </submittedName>
</protein>
<keyword evidence="2" id="KW-1185">Reference proteome</keyword>